<dbReference type="GO" id="GO:0006874">
    <property type="term" value="P:intracellular calcium ion homeostasis"/>
    <property type="evidence" value="ECO:0007669"/>
    <property type="project" value="EnsemblFungi"/>
</dbReference>
<evidence type="ECO:0000256" key="10">
    <source>
        <dbReference type="RuleBase" id="RU365028"/>
    </source>
</evidence>
<dbReference type="OMA" id="AVMITCN"/>
<dbReference type="OrthoDB" id="1699231at2759"/>
<evidence type="ECO:0000256" key="1">
    <source>
        <dbReference type="ARBA" id="ARBA00004127"/>
    </source>
</evidence>
<feature type="transmembrane region" description="Helical" evidence="10">
    <location>
        <begin position="333"/>
        <end position="360"/>
    </location>
</feature>
<organism evidence="12 13">
    <name type="scientific">Neolecta irregularis (strain DAH-3)</name>
    <dbReference type="NCBI Taxonomy" id="1198029"/>
    <lineage>
        <taxon>Eukaryota</taxon>
        <taxon>Fungi</taxon>
        <taxon>Dikarya</taxon>
        <taxon>Ascomycota</taxon>
        <taxon>Taphrinomycotina</taxon>
        <taxon>Neolectales</taxon>
        <taxon>Neolectaceae</taxon>
        <taxon>Neolecta</taxon>
    </lineage>
</organism>
<comment type="subcellular location">
    <subcellularLocation>
        <location evidence="1">Endomembrane system</location>
        <topology evidence="1">Multi-pass membrane protein</topology>
    </subcellularLocation>
    <subcellularLocation>
        <location evidence="10">Vacuole membrane</location>
    </subcellularLocation>
</comment>
<keyword evidence="9 10" id="KW-0472">Membrane</keyword>
<keyword evidence="13" id="KW-1185">Reference proteome</keyword>
<dbReference type="GO" id="GO:0015386">
    <property type="term" value="F:potassium:proton antiporter activity"/>
    <property type="evidence" value="ECO:0007669"/>
    <property type="project" value="EnsemblFungi"/>
</dbReference>
<dbReference type="GO" id="GO:0015369">
    <property type="term" value="F:calcium:proton antiporter activity"/>
    <property type="evidence" value="ECO:0007669"/>
    <property type="project" value="UniProtKB-UniRule"/>
</dbReference>
<keyword evidence="3 10" id="KW-0813">Transport</keyword>
<feature type="transmembrane region" description="Helical" evidence="10">
    <location>
        <begin position="189"/>
        <end position="209"/>
    </location>
</feature>
<dbReference type="InterPro" id="IPR004798">
    <property type="entry name" value="CAX-like"/>
</dbReference>
<protein>
    <recommendedName>
        <fullName evidence="10">Vacuolar calcium ion transporter</fullName>
    </recommendedName>
</protein>
<evidence type="ECO:0000256" key="3">
    <source>
        <dbReference type="ARBA" id="ARBA00022448"/>
    </source>
</evidence>
<accession>A0A1U7LP38</accession>
<name>A0A1U7LP38_NEOID</name>
<evidence type="ECO:0000256" key="8">
    <source>
        <dbReference type="ARBA" id="ARBA00023065"/>
    </source>
</evidence>
<keyword evidence="10" id="KW-0050">Antiport</keyword>
<evidence type="ECO:0000256" key="9">
    <source>
        <dbReference type="ARBA" id="ARBA00023136"/>
    </source>
</evidence>
<dbReference type="NCBIfam" id="TIGR00378">
    <property type="entry name" value="cax"/>
    <property type="match status" value="1"/>
</dbReference>
<comment type="similarity">
    <text evidence="2 10">Belongs to the Ca(2+):cation antiporter (CaCA) (TC 2.A.19) family.</text>
</comment>
<comment type="caution">
    <text evidence="10">Lacks conserved residue(s) required for the propagation of feature annotation.</text>
</comment>
<dbReference type="STRING" id="1198029.A0A1U7LP38"/>
<keyword evidence="8 10" id="KW-0406">Ion transport</keyword>
<feature type="domain" description="Sodium/calcium exchanger membrane region" evidence="11">
    <location>
        <begin position="272"/>
        <end position="412"/>
    </location>
</feature>
<proteinExistence type="inferred from homology"/>
<evidence type="ECO:0000313" key="13">
    <source>
        <dbReference type="Proteomes" id="UP000186594"/>
    </source>
</evidence>
<gene>
    <name evidence="12" type="ORF">NEOLI_001723</name>
</gene>
<keyword evidence="7 10" id="KW-1133">Transmembrane helix</keyword>
<dbReference type="Proteomes" id="UP000186594">
    <property type="component" value="Unassembled WGS sequence"/>
</dbReference>
<reference evidence="12 13" key="1">
    <citation type="submission" date="2016-04" db="EMBL/GenBank/DDBJ databases">
        <title>Evolutionary innovation and constraint leading to complex multicellularity in the Ascomycota.</title>
        <authorList>
            <person name="Cisse O."/>
            <person name="Nguyen A."/>
            <person name="Hewitt D.A."/>
            <person name="Jedd G."/>
            <person name="Stajich J.E."/>
        </authorList>
    </citation>
    <scope>NUCLEOTIDE SEQUENCE [LARGE SCALE GENOMIC DNA]</scope>
    <source>
        <strain evidence="12 13">DAH-3</strain>
    </source>
</reference>
<feature type="transmembrane region" description="Helical" evidence="10">
    <location>
        <begin position="67"/>
        <end position="84"/>
    </location>
</feature>
<dbReference type="PANTHER" id="PTHR31503">
    <property type="entry name" value="VACUOLAR CALCIUM ION TRANSPORTER"/>
    <property type="match status" value="1"/>
</dbReference>
<feature type="transmembrane region" description="Helical" evidence="10">
    <location>
        <begin position="221"/>
        <end position="244"/>
    </location>
</feature>
<comment type="caution">
    <text evidence="12">The sequence shown here is derived from an EMBL/GenBank/DDBJ whole genome shotgun (WGS) entry which is preliminary data.</text>
</comment>
<feature type="transmembrane region" description="Helical" evidence="10">
    <location>
        <begin position="121"/>
        <end position="143"/>
    </location>
</feature>
<evidence type="ECO:0000256" key="5">
    <source>
        <dbReference type="ARBA" id="ARBA00022692"/>
    </source>
</evidence>
<dbReference type="GO" id="GO:0000329">
    <property type="term" value="C:fungal-type vacuole membrane"/>
    <property type="evidence" value="ECO:0007669"/>
    <property type="project" value="EnsemblFungi"/>
</dbReference>
<evidence type="ECO:0000259" key="11">
    <source>
        <dbReference type="Pfam" id="PF01699"/>
    </source>
</evidence>
<keyword evidence="5 10" id="KW-0812">Transmembrane</keyword>
<feature type="transmembrane region" description="Helical" evidence="10">
    <location>
        <begin position="155"/>
        <end position="177"/>
    </location>
</feature>
<dbReference type="PANTHER" id="PTHR31503:SF22">
    <property type="entry name" value="VACUOLAR CALCIUM ION TRANSPORTER"/>
    <property type="match status" value="1"/>
</dbReference>
<dbReference type="NCBIfam" id="TIGR00846">
    <property type="entry name" value="caca2"/>
    <property type="match status" value="1"/>
</dbReference>
<dbReference type="AlphaFoldDB" id="A0A1U7LP38"/>
<dbReference type="Pfam" id="PF01699">
    <property type="entry name" value="Na_Ca_ex"/>
    <property type="match status" value="2"/>
</dbReference>
<dbReference type="InterPro" id="IPR044880">
    <property type="entry name" value="NCX_ion-bd_dom_sf"/>
</dbReference>
<sequence>MHSLKNAKARFVANDILHRRSSSAVIDSDGDHFPLLGDEAQPRHQKASRILLTSIYASTKVILTSNYVNALLVFVPLGILAGAFHCNPIAVFALNFLAIIPLASLLSFATEELATKVGQTLGGLLNASFGNAVELIISIVALARGEIRIVQTSMLGSILSNLLLVLGMCFFIGGIKYPEQQFNMTVAQAMNSLLAVATSSLFIPAAYVASVPKELDTERQILILSRGTSIILLLVYVCYLVFQLKTHTALYEPQEEVEQQESSISPWVAANLLALVTVVVAVCAEYLVGSIDALVTRSGMSKTFVGLILIPIVGNAAEHVTAIVVSIHNKMDLAVGVAIGSSMQIALFMTPFLVVLGWILGQPMSLYFQTFETAIMFISVFIVGTLIQDGKSNYLEGILLMSMYAIIAVAFYLYPDNVSL</sequence>
<evidence type="ECO:0000256" key="6">
    <source>
        <dbReference type="ARBA" id="ARBA00022837"/>
    </source>
</evidence>
<feature type="transmembrane region" description="Helical" evidence="10">
    <location>
        <begin position="394"/>
        <end position="414"/>
    </location>
</feature>
<evidence type="ECO:0000313" key="12">
    <source>
        <dbReference type="EMBL" id="OLL24417.1"/>
    </source>
</evidence>
<dbReference type="EMBL" id="LXFE01000826">
    <property type="protein sequence ID" value="OLL24417.1"/>
    <property type="molecule type" value="Genomic_DNA"/>
</dbReference>
<dbReference type="FunFam" id="1.20.1420.30:FF:000011">
    <property type="entry name" value="Vacuolar calcium ion transporter"/>
    <property type="match status" value="1"/>
</dbReference>
<feature type="transmembrane region" description="Helical" evidence="10">
    <location>
        <begin position="366"/>
        <end position="387"/>
    </location>
</feature>
<dbReference type="InterPro" id="IPR004713">
    <property type="entry name" value="CaH_exchang"/>
</dbReference>
<comment type="function">
    <text evidence="10">Has a role in promoting intracellular calcium ion sequestration via the exchange of calcium ions for hydrogen ions across the vacuolar membrane. Involved also in manganese ion homeostasis via its uptake into the vacuole.</text>
</comment>
<keyword evidence="6 10" id="KW-0106">Calcium</keyword>
<feature type="transmembrane region" description="Helical" evidence="10">
    <location>
        <begin position="264"/>
        <end position="288"/>
    </location>
</feature>
<keyword evidence="4 10" id="KW-0109">Calcium transport</keyword>
<feature type="transmembrane region" description="Helical" evidence="10">
    <location>
        <begin position="91"/>
        <end position="109"/>
    </location>
</feature>
<evidence type="ECO:0000256" key="4">
    <source>
        <dbReference type="ARBA" id="ARBA00022568"/>
    </source>
</evidence>
<dbReference type="InterPro" id="IPR004837">
    <property type="entry name" value="NaCa_Exmemb"/>
</dbReference>
<dbReference type="Gene3D" id="1.20.1420.30">
    <property type="entry name" value="NCX, central ion-binding region"/>
    <property type="match status" value="1"/>
</dbReference>
<dbReference type="GO" id="GO:0012505">
    <property type="term" value="C:endomembrane system"/>
    <property type="evidence" value="ECO:0007669"/>
    <property type="project" value="UniProtKB-SubCell"/>
</dbReference>
<feature type="domain" description="Sodium/calcium exchanger membrane region" evidence="11">
    <location>
        <begin position="89"/>
        <end position="244"/>
    </location>
</feature>
<keyword evidence="10" id="KW-0926">Vacuole</keyword>
<evidence type="ECO:0000256" key="7">
    <source>
        <dbReference type="ARBA" id="ARBA00022989"/>
    </source>
</evidence>
<evidence type="ECO:0000256" key="2">
    <source>
        <dbReference type="ARBA" id="ARBA00008170"/>
    </source>
</evidence>